<feature type="chain" id="PRO_5005870715" evidence="1">
    <location>
        <begin position="22"/>
        <end position="200"/>
    </location>
</feature>
<organism evidence="2 3">
    <name type="scientific">Pseudoalteromonas porphyrae</name>
    <dbReference type="NCBI Taxonomy" id="187330"/>
    <lineage>
        <taxon>Bacteria</taxon>
        <taxon>Pseudomonadati</taxon>
        <taxon>Pseudomonadota</taxon>
        <taxon>Gammaproteobacteria</taxon>
        <taxon>Alteromonadales</taxon>
        <taxon>Pseudoalteromonadaceae</taxon>
        <taxon>Pseudoalteromonas</taxon>
    </lineage>
</organism>
<feature type="signal peptide" evidence="1">
    <location>
        <begin position="1"/>
        <end position="21"/>
    </location>
</feature>
<dbReference type="OrthoDB" id="9787053at2"/>
<evidence type="ECO:0000313" key="2">
    <source>
        <dbReference type="EMBL" id="KPH63236.1"/>
    </source>
</evidence>
<dbReference type="EMBL" id="LHPH01000009">
    <property type="protein sequence ID" value="KPH63236.1"/>
    <property type="molecule type" value="Genomic_DNA"/>
</dbReference>
<dbReference type="InterPro" id="IPR008869">
    <property type="entry name" value="MlaC/ttg2D"/>
</dbReference>
<comment type="caution">
    <text evidence="2">The sequence shown here is derived from an EMBL/GenBank/DDBJ whole genome shotgun (WGS) entry which is preliminary data.</text>
</comment>
<dbReference type="PATRIC" id="fig|187330.3.peg.4077"/>
<sequence>MKLLSRGLLLLTLLFSVSLMAQTQTAKDPQQLLVSIGDQLFSDIGKVNSQGNASKHEMSAIVSKHLMPHIDVKFVSYKLLGKHIKGIKRAQATGFISAVEHYLTMTYASALMKYTGQEIKFEKNNDVTSGDFTTVKTQIIDSQAPTIDLHFKLRHGKDGSWKVYDIVAEGISLLSAKQKEVIQRISEVGLDQVTRELSSK</sequence>
<evidence type="ECO:0000256" key="1">
    <source>
        <dbReference type="SAM" id="SignalP"/>
    </source>
</evidence>
<dbReference type="AlphaFoldDB" id="A0A0N1EXJ7"/>
<dbReference type="PANTHER" id="PTHR36573:SF1">
    <property type="entry name" value="INTERMEMBRANE PHOSPHOLIPID TRANSPORT SYSTEM BINDING PROTEIN MLAC"/>
    <property type="match status" value="1"/>
</dbReference>
<keyword evidence="3" id="KW-1185">Reference proteome</keyword>
<keyword evidence="2" id="KW-0547">Nucleotide-binding</keyword>
<dbReference type="PANTHER" id="PTHR36573">
    <property type="entry name" value="INTERMEMBRANE PHOSPHOLIPID TRANSPORT SYSTEM BINDING PROTEIN MLAC"/>
    <property type="match status" value="1"/>
</dbReference>
<reference evidence="2 3" key="1">
    <citation type="submission" date="2015-08" db="EMBL/GenBank/DDBJ databases">
        <title>Draft Genome Sequence of Pseudoalteromonas porphyrae UCD-SED14.</title>
        <authorList>
            <person name="Coil D.A."/>
            <person name="Jospin G."/>
            <person name="Lee R.D."/>
            <person name="Eisen J.A."/>
        </authorList>
    </citation>
    <scope>NUCLEOTIDE SEQUENCE [LARGE SCALE GENOMIC DNA]</scope>
    <source>
        <strain evidence="2 3">UCD-SED14</strain>
    </source>
</reference>
<dbReference type="RefSeq" id="WP_054454170.1">
    <property type="nucleotide sequence ID" value="NZ_LHPH01000009.1"/>
</dbReference>
<dbReference type="Proteomes" id="UP000037848">
    <property type="component" value="Unassembled WGS sequence"/>
</dbReference>
<accession>A0A0N1EXJ7</accession>
<evidence type="ECO:0000313" key="3">
    <source>
        <dbReference type="Proteomes" id="UP000037848"/>
    </source>
</evidence>
<dbReference type="Pfam" id="PF05494">
    <property type="entry name" value="MlaC"/>
    <property type="match status" value="1"/>
</dbReference>
<keyword evidence="1" id="KW-0732">Signal</keyword>
<dbReference type="STRING" id="187330.AMS58_13080"/>
<gene>
    <name evidence="2" type="ORF">ADS77_09855</name>
</gene>
<dbReference type="InterPro" id="IPR042245">
    <property type="entry name" value="Tgt2/MlaC_sf"/>
</dbReference>
<keyword evidence="2" id="KW-0067">ATP-binding</keyword>
<name>A0A0N1EXJ7_9GAMM</name>
<proteinExistence type="predicted"/>
<dbReference type="Gene3D" id="3.10.450.710">
    <property type="entry name" value="Tgt2/MlaC"/>
    <property type="match status" value="1"/>
</dbReference>
<dbReference type="PIRSF" id="PIRSF004649">
    <property type="entry name" value="MlaC"/>
    <property type="match status" value="1"/>
</dbReference>
<protein>
    <submittedName>
        <fullName evidence="2">ABC transporter ATP-binding protein</fullName>
    </submittedName>
</protein>
<dbReference type="GO" id="GO:0005524">
    <property type="term" value="F:ATP binding"/>
    <property type="evidence" value="ECO:0007669"/>
    <property type="project" value="UniProtKB-KW"/>
</dbReference>